<evidence type="ECO:0000313" key="1">
    <source>
        <dbReference type="EMBL" id="KAJ8337951.1"/>
    </source>
</evidence>
<keyword evidence="2" id="KW-1185">Reference proteome</keyword>
<protein>
    <submittedName>
        <fullName evidence="1">Uncharacterized protein</fullName>
    </submittedName>
</protein>
<dbReference type="Proteomes" id="UP001152622">
    <property type="component" value="Chromosome 18"/>
</dbReference>
<proteinExistence type="predicted"/>
<dbReference type="AlphaFoldDB" id="A0A9Q1IFT4"/>
<dbReference type="EMBL" id="JAINUF010000018">
    <property type="protein sequence ID" value="KAJ8337951.1"/>
    <property type="molecule type" value="Genomic_DNA"/>
</dbReference>
<sequence length="133" mass="14486">MRYRALFKTGNEGLLKARPDKGATSDVGLGVLWVAGFSQWDTSHLTPHNVTATPLVERTPAAGARQKTVTGFQNRDTPRALNTITEFPRAKKRNAWRNSIATGVLSFPSVLTGNTERLCTQHGPSEHGTQCQG</sequence>
<gene>
    <name evidence="1" type="ORF">SKAU_G00369170</name>
</gene>
<name>A0A9Q1IFT4_SYNKA</name>
<organism evidence="1 2">
    <name type="scientific">Synaphobranchus kaupii</name>
    <name type="common">Kaup's arrowtooth eel</name>
    <dbReference type="NCBI Taxonomy" id="118154"/>
    <lineage>
        <taxon>Eukaryota</taxon>
        <taxon>Metazoa</taxon>
        <taxon>Chordata</taxon>
        <taxon>Craniata</taxon>
        <taxon>Vertebrata</taxon>
        <taxon>Euteleostomi</taxon>
        <taxon>Actinopterygii</taxon>
        <taxon>Neopterygii</taxon>
        <taxon>Teleostei</taxon>
        <taxon>Anguilliformes</taxon>
        <taxon>Synaphobranchidae</taxon>
        <taxon>Synaphobranchus</taxon>
    </lineage>
</organism>
<evidence type="ECO:0000313" key="2">
    <source>
        <dbReference type="Proteomes" id="UP001152622"/>
    </source>
</evidence>
<accession>A0A9Q1IFT4</accession>
<comment type="caution">
    <text evidence="1">The sequence shown here is derived from an EMBL/GenBank/DDBJ whole genome shotgun (WGS) entry which is preliminary data.</text>
</comment>
<reference evidence="1" key="1">
    <citation type="journal article" date="2023" name="Science">
        <title>Genome structures resolve the early diversification of teleost fishes.</title>
        <authorList>
            <person name="Parey E."/>
            <person name="Louis A."/>
            <person name="Montfort J."/>
            <person name="Bouchez O."/>
            <person name="Roques C."/>
            <person name="Iampietro C."/>
            <person name="Lluch J."/>
            <person name="Castinel A."/>
            <person name="Donnadieu C."/>
            <person name="Desvignes T."/>
            <person name="Floi Bucao C."/>
            <person name="Jouanno E."/>
            <person name="Wen M."/>
            <person name="Mejri S."/>
            <person name="Dirks R."/>
            <person name="Jansen H."/>
            <person name="Henkel C."/>
            <person name="Chen W.J."/>
            <person name="Zahm M."/>
            <person name="Cabau C."/>
            <person name="Klopp C."/>
            <person name="Thompson A.W."/>
            <person name="Robinson-Rechavi M."/>
            <person name="Braasch I."/>
            <person name="Lecointre G."/>
            <person name="Bobe J."/>
            <person name="Postlethwait J.H."/>
            <person name="Berthelot C."/>
            <person name="Roest Crollius H."/>
            <person name="Guiguen Y."/>
        </authorList>
    </citation>
    <scope>NUCLEOTIDE SEQUENCE</scope>
    <source>
        <strain evidence="1">WJC10195</strain>
    </source>
</reference>